<name>A0A8J5JCW4_HOMAM</name>
<protein>
    <submittedName>
        <fullName evidence="1">Uncharacterized protein</fullName>
    </submittedName>
</protein>
<dbReference type="AlphaFoldDB" id="A0A8J5JCW4"/>
<comment type="caution">
    <text evidence="1">The sequence shown here is derived from an EMBL/GenBank/DDBJ whole genome shotgun (WGS) entry which is preliminary data.</text>
</comment>
<dbReference type="Gene3D" id="3.30.420.10">
    <property type="entry name" value="Ribonuclease H-like superfamily/Ribonuclease H"/>
    <property type="match status" value="1"/>
</dbReference>
<evidence type="ECO:0000313" key="1">
    <source>
        <dbReference type="EMBL" id="KAG7155311.1"/>
    </source>
</evidence>
<dbReference type="PANTHER" id="PTHR46060:SF1">
    <property type="entry name" value="MARINER MOS1 TRANSPOSASE-LIKE PROTEIN"/>
    <property type="match status" value="1"/>
</dbReference>
<dbReference type="Proteomes" id="UP000747542">
    <property type="component" value="Unassembled WGS sequence"/>
</dbReference>
<keyword evidence="2" id="KW-1185">Reference proteome</keyword>
<organism evidence="1 2">
    <name type="scientific">Homarus americanus</name>
    <name type="common">American lobster</name>
    <dbReference type="NCBI Taxonomy" id="6706"/>
    <lineage>
        <taxon>Eukaryota</taxon>
        <taxon>Metazoa</taxon>
        <taxon>Ecdysozoa</taxon>
        <taxon>Arthropoda</taxon>
        <taxon>Crustacea</taxon>
        <taxon>Multicrustacea</taxon>
        <taxon>Malacostraca</taxon>
        <taxon>Eumalacostraca</taxon>
        <taxon>Eucarida</taxon>
        <taxon>Decapoda</taxon>
        <taxon>Pleocyemata</taxon>
        <taxon>Astacidea</taxon>
        <taxon>Nephropoidea</taxon>
        <taxon>Nephropidae</taxon>
        <taxon>Homarus</taxon>
    </lineage>
</organism>
<dbReference type="PANTHER" id="PTHR46060">
    <property type="entry name" value="MARINER MOS1 TRANSPOSASE-LIKE PROTEIN"/>
    <property type="match status" value="1"/>
</dbReference>
<dbReference type="InterPro" id="IPR036397">
    <property type="entry name" value="RNaseH_sf"/>
</dbReference>
<gene>
    <name evidence="1" type="ORF">Hamer_G028829</name>
</gene>
<dbReference type="InterPro" id="IPR052709">
    <property type="entry name" value="Transposase-MT_Hybrid"/>
</dbReference>
<accession>A0A8J5JCW4</accession>
<proteinExistence type="predicted"/>
<sequence>MKDLGMKRVAAKFVPRFLSREQKEFCAEVAEDLLQTSNNDPYFLKQVITKAESWVYGYDPETKAQSSLVEVACVFTSKEGTAKSEQHQGQVDCVF</sequence>
<dbReference type="EMBL" id="JAHLQT010042025">
    <property type="protein sequence ID" value="KAG7155311.1"/>
    <property type="molecule type" value="Genomic_DNA"/>
</dbReference>
<evidence type="ECO:0000313" key="2">
    <source>
        <dbReference type="Proteomes" id="UP000747542"/>
    </source>
</evidence>
<dbReference type="GO" id="GO:0003676">
    <property type="term" value="F:nucleic acid binding"/>
    <property type="evidence" value="ECO:0007669"/>
    <property type="project" value="InterPro"/>
</dbReference>
<reference evidence="1" key="1">
    <citation type="journal article" date="2021" name="Sci. Adv.">
        <title>The American lobster genome reveals insights on longevity, neural, and immune adaptations.</title>
        <authorList>
            <person name="Polinski J.M."/>
            <person name="Zimin A.V."/>
            <person name="Clark K.F."/>
            <person name="Kohn A.B."/>
            <person name="Sadowski N."/>
            <person name="Timp W."/>
            <person name="Ptitsyn A."/>
            <person name="Khanna P."/>
            <person name="Romanova D.Y."/>
            <person name="Williams P."/>
            <person name="Greenwood S.J."/>
            <person name="Moroz L.L."/>
            <person name="Walt D.R."/>
            <person name="Bodnar A.G."/>
        </authorList>
    </citation>
    <scope>NUCLEOTIDE SEQUENCE</scope>
    <source>
        <strain evidence="1">GMGI-L3</strain>
    </source>
</reference>